<proteinExistence type="inferred from homology"/>
<dbReference type="Pfam" id="PF00436">
    <property type="entry name" value="SSB"/>
    <property type="match status" value="1"/>
</dbReference>
<dbReference type="CDD" id="cd04496">
    <property type="entry name" value="SSB_OBF"/>
    <property type="match status" value="1"/>
</dbReference>
<sequence length="123" mass="14015">MSSLSKTILIGNLCDQPEMVGQNGDVVRFTVATNESWRDKSTGEQKKSVEYHRVVIFGQPALYASQYFQKGRQVYIEGQNKTRKWTDNNGVDRYTTEVVVSKFEHKVMLLGNKQADQEQLGPI</sequence>
<dbReference type="PANTHER" id="PTHR10302">
    <property type="entry name" value="SINGLE-STRANDED DNA-BINDING PROTEIN"/>
    <property type="match status" value="1"/>
</dbReference>
<dbReference type="GO" id="GO:0009295">
    <property type="term" value="C:nucleoid"/>
    <property type="evidence" value="ECO:0007669"/>
    <property type="project" value="TreeGrafter"/>
</dbReference>
<comment type="caution">
    <text evidence="2">Lacks conserved residue(s) required for the propagation of feature annotation.</text>
</comment>
<comment type="subunit">
    <text evidence="2">Homotetramer.</text>
</comment>
<name>A0A240EEZ9_9VIBR</name>
<dbReference type="EMBL" id="OANU01000006">
    <property type="protein sequence ID" value="SNX47262.1"/>
    <property type="molecule type" value="Genomic_DNA"/>
</dbReference>
<dbReference type="PANTHER" id="PTHR10302:SF27">
    <property type="entry name" value="SINGLE-STRANDED DNA-BINDING PROTEIN"/>
    <property type="match status" value="1"/>
</dbReference>
<dbReference type="InterPro" id="IPR012340">
    <property type="entry name" value="NA-bd_OB-fold"/>
</dbReference>
<dbReference type="PIRSF" id="PIRSF002070">
    <property type="entry name" value="SSB"/>
    <property type="match status" value="1"/>
</dbReference>
<dbReference type="InterPro" id="IPR011344">
    <property type="entry name" value="ssDNA-bd"/>
</dbReference>
<dbReference type="AlphaFoldDB" id="A0A240EEZ9"/>
<dbReference type="GO" id="GO:0006260">
    <property type="term" value="P:DNA replication"/>
    <property type="evidence" value="ECO:0007669"/>
    <property type="project" value="InterPro"/>
</dbReference>
<reference evidence="5" key="1">
    <citation type="submission" date="2016-06" db="EMBL/GenBank/DDBJ databases">
        <authorList>
            <person name="Rodrigo-Torres L."/>
            <person name="Arahal R.D."/>
            <person name="Lucena T."/>
        </authorList>
    </citation>
    <scope>NUCLEOTIDE SEQUENCE [LARGE SCALE GENOMIC DNA]</scope>
    <source>
        <strain evidence="5">CECT8203</strain>
    </source>
</reference>
<dbReference type="Proteomes" id="UP000219336">
    <property type="component" value="Unassembled WGS sequence"/>
</dbReference>
<keyword evidence="1 2" id="KW-0238">DNA-binding</keyword>
<dbReference type="GO" id="GO:0003697">
    <property type="term" value="F:single-stranded DNA binding"/>
    <property type="evidence" value="ECO:0007669"/>
    <property type="project" value="UniProtKB-UniRule"/>
</dbReference>
<dbReference type="HAMAP" id="MF_00984">
    <property type="entry name" value="SSB"/>
    <property type="match status" value="1"/>
</dbReference>
<dbReference type="PROSITE" id="PS50935">
    <property type="entry name" value="SSB"/>
    <property type="match status" value="1"/>
</dbReference>
<dbReference type="RefSeq" id="WP_096992553.1">
    <property type="nucleotide sequence ID" value="NZ_JBHSII010000006.1"/>
</dbReference>
<evidence type="ECO:0000256" key="1">
    <source>
        <dbReference type="ARBA" id="ARBA00023125"/>
    </source>
</evidence>
<dbReference type="SUPFAM" id="SSF50249">
    <property type="entry name" value="Nucleic acid-binding proteins"/>
    <property type="match status" value="1"/>
</dbReference>
<evidence type="ECO:0000256" key="2">
    <source>
        <dbReference type="HAMAP-Rule" id="MF_00984"/>
    </source>
</evidence>
<organism evidence="4 5">
    <name type="scientific">Vibrio thalassae</name>
    <dbReference type="NCBI Taxonomy" id="1243014"/>
    <lineage>
        <taxon>Bacteria</taxon>
        <taxon>Pseudomonadati</taxon>
        <taxon>Pseudomonadota</taxon>
        <taxon>Gammaproteobacteria</taxon>
        <taxon>Vibrionales</taxon>
        <taxon>Vibrionaceae</taxon>
        <taxon>Vibrio</taxon>
    </lineage>
</organism>
<dbReference type="OrthoDB" id="9809878at2"/>
<gene>
    <name evidence="4" type="primary">ssb_3</name>
    <name evidence="4" type="ORF">VTH8203_00863</name>
</gene>
<dbReference type="NCBIfam" id="TIGR00621">
    <property type="entry name" value="ssb"/>
    <property type="match status" value="1"/>
</dbReference>
<evidence type="ECO:0000256" key="3">
    <source>
        <dbReference type="PIRNR" id="PIRNR002070"/>
    </source>
</evidence>
<dbReference type="InterPro" id="IPR000424">
    <property type="entry name" value="Primosome_PriB/ssb"/>
</dbReference>
<accession>A0A240EEZ9</accession>
<evidence type="ECO:0000313" key="5">
    <source>
        <dbReference type="Proteomes" id="UP000219336"/>
    </source>
</evidence>
<dbReference type="Gene3D" id="2.40.50.140">
    <property type="entry name" value="Nucleic acid-binding proteins"/>
    <property type="match status" value="1"/>
</dbReference>
<protein>
    <recommendedName>
        <fullName evidence="2 3">Single-stranded DNA-binding protein</fullName>
        <shortName evidence="2">SSB</shortName>
    </recommendedName>
</protein>
<keyword evidence="5" id="KW-1185">Reference proteome</keyword>
<evidence type="ECO:0000313" key="4">
    <source>
        <dbReference type="EMBL" id="SNX47262.1"/>
    </source>
</evidence>